<organism evidence="4 6">
    <name type="scientific">Rhodococcus aetherivorans</name>
    <dbReference type="NCBI Taxonomy" id="191292"/>
    <lineage>
        <taxon>Bacteria</taxon>
        <taxon>Bacillati</taxon>
        <taxon>Actinomycetota</taxon>
        <taxon>Actinomycetes</taxon>
        <taxon>Mycobacteriales</taxon>
        <taxon>Nocardiaceae</taxon>
        <taxon>Rhodococcus</taxon>
    </lineage>
</organism>
<dbReference type="CDD" id="cd00586">
    <property type="entry name" value="4HBT"/>
    <property type="match status" value="1"/>
</dbReference>
<dbReference type="AlphaFoldDB" id="A0A059MSB6"/>
<dbReference type="GO" id="GO:0047617">
    <property type="term" value="F:fatty acyl-CoA hydrolase activity"/>
    <property type="evidence" value="ECO:0007669"/>
    <property type="project" value="TreeGrafter"/>
</dbReference>
<dbReference type="SUPFAM" id="SSF54637">
    <property type="entry name" value="Thioesterase/thiol ester dehydrase-isomerase"/>
    <property type="match status" value="1"/>
</dbReference>
<reference evidence="3 5" key="1">
    <citation type="journal article" date="2018" name="Biodegradation">
        <title>1,4-Dioxane degradation characteristics of Rhodococcus aetherivorans JCM 14343.</title>
        <authorList>
            <person name="Inoue D."/>
            <person name="Tsunoda T."/>
            <person name="Yamamoto N."/>
            <person name="Ike M."/>
            <person name="Sei K."/>
        </authorList>
    </citation>
    <scope>NUCLEOTIDE SEQUENCE [LARGE SCALE GENOMIC DNA]</scope>
    <source>
        <strain evidence="3 5">JCM 14343</strain>
    </source>
</reference>
<protein>
    <submittedName>
        <fullName evidence="3">4-hydroxybenzoyl-CoA thioesterase</fullName>
    </submittedName>
    <submittedName>
        <fullName evidence="4">Acyl-CoA thioesterase</fullName>
    </submittedName>
</protein>
<accession>A0A059MSB6</accession>
<comment type="similarity">
    <text evidence="1">Belongs to the 4-hydroxybenzoyl-CoA thioesterase family.</text>
</comment>
<gene>
    <name evidence="4" type="ORF">OCS65_19020</name>
    <name evidence="3" type="ORF">RAJCM14343_0616</name>
</gene>
<reference evidence="4" key="3">
    <citation type="submission" date="2022-09" db="EMBL/GenBank/DDBJ databases">
        <title>The genome sequence of Rhodococcus aetherivorans N1.</title>
        <authorList>
            <person name="Jiang W."/>
        </authorList>
    </citation>
    <scope>NUCLEOTIDE SEQUENCE</scope>
    <source>
        <strain evidence="4">N1</strain>
    </source>
</reference>
<dbReference type="InterPro" id="IPR050563">
    <property type="entry name" value="4-hydroxybenzoyl-CoA_TE"/>
</dbReference>
<evidence type="ECO:0000256" key="2">
    <source>
        <dbReference type="ARBA" id="ARBA00022801"/>
    </source>
</evidence>
<accession>A0A0F6YB34</accession>
<dbReference type="KEGG" id="rav:AAT18_09995"/>
<evidence type="ECO:0000313" key="6">
    <source>
        <dbReference type="Proteomes" id="UP001163947"/>
    </source>
</evidence>
<evidence type="ECO:0000313" key="4">
    <source>
        <dbReference type="EMBL" id="UYF92556.1"/>
    </source>
</evidence>
<accession>N1M7R3</accession>
<evidence type="ECO:0000313" key="5">
    <source>
        <dbReference type="Proteomes" id="UP000325466"/>
    </source>
</evidence>
<evidence type="ECO:0000313" key="3">
    <source>
        <dbReference type="EMBL" id="GES35369.1"/>
    </source>
</evidence>
<dbReference type="EMBL" id="BLAH01000017">
    <property type="protein sequence ID" value="GES35369.1"/>
    <property type="molecule type" value="Genomic_DNA"/>
</dbReference>
<dbReference type="Gene3D" id="3.10.129.10">
    <property type="entry name" value="Hotdog Thioesterase"/>
    <property type="match status" value="1"/>
</dbReference>
<proteinExistence type="inferred from homology"/>
<dbReference type="RefSeq" id="WP_006940160.1">
    <property type="nucleotide sequence ID" value="NZ_BAAAYP010000043.1"/>
</dbReference>
<keyword evidence="5" id="KW-1185">Reference proteome</keyword>
<keyword evidence="2" id="KW-0378">Hydrolase</keyword>
<sequence length="158" mass="17531">MTNRQPTTPAADPPVPARFPVLWPMQTRWADNDHYGHVNNVTYYSYFDSAVNGWLMATTGVDIRELDAIGVVAETSCRYLAELSFPDRLRVGLAVERLGTRSVTYSLAIFREDGEGGLQPAATGRFVHVYVDARTRRPVAIPKEIKKAVAQLVTPPAE</sequence>
<dbReference type="PANTHER" id="PTHR31793:SF27">
    <property type="entry name" value="NOVEL THIOESTERASE SUPERFAMILY DOMAIN AND SAPOSIN A-TYPE DOMAIN CONTAINING PROTEIN (0610012H03RIK)"/>
    <property type="match status" value="1"/>
</dbReference>
<dbReference type="Pfam" id="PF13279">
    <property type="entry name" value="4HBT_2"/>
    <property type="match status" value="1"/>
</dbReference>
<dbReference type="EMBL" id="CP106982">
    <property type="protein sequence ID" value="UYF92556.1"/>
    <property type="molecule type" value="Genomic_DNA"/>
</dbReference>
<reference evidence="3" key="2">
    <citation type="submission" date="2019-10" db="EMBL/GenBank/DDBJ databases">
        <title>Draft genome sequence of Rhodococcus aetherivorans JCM 14343.</title>
        <authorList>
            <person name="Inoue D."/>
            <person name="Nakazawa M."/>
            <person name="Yamamoto N."/>
            <person name="Sei K."/>
            <person name="Ike M."/>
        </authorList>
    </citation>
    <scope>NUCLEOTIDE SEQUENCE</scope>
    <source>
        <strain evidence="3">JCM 14343</strain>
    </source>
</reference>
<dbReference type="PANTHER" id="PTHR31793">
    <property type="entry name" value="4-HYDROXYBENZOYL-COA THIOESTERASE FAMILY MEMBER"/>
    <property type="match status" value="1"/>
</dbReference>
<name>A0A059MSB6_9NOCA</name>
<dbReference type="Proteomes" id="UP001163947">
    <property type="component" value="Chromosome"/>
</dbReference>
<dbReference type="Proteomes" id="UP000325466">
    <property type="component" value="Unassembled WGS sequence"/>
</dbReference>
<evidence type="ECO:0000256" key="1">
    <source>
        <dbReference type="ARBA" id="ARBA00005953"/>
    </source>
</evidence>
<dbReference type="InterPro" id="IPR029069">
    <property type="entry name" value="HotDog_dom_sf"/>
</dbReference>
<dbReference type="GeneID" id="83622556"/>